<protein>
    <submittedName>
        <fullName evidence="3">MCE family protein</fullName>
    </submittedName>
</protein>
<keyword evidence="1" id="KW-1133">Transmembrane helix</keyword>
<dbReference type="RefSeq" id="WP_107149857.1">
    <property type="nucleotide sequence ID" value="NZ_PYUC01000003.1"/>
</dbReference>
<evidence type="ECO:0000259" key="2">
    <source>
        <dbReference type="Pfam" id="PF02470"/>
    </source>
</evidence>
<evidence type="ECO:0000313" key="4">
    <source>
        <dbReference type="Proteomes" id="UP000240638"/>
    </source>
</evidence>
<accession>A0A2T3XXU7</accession>
<dbReference type="PANTHER" id="PTHR36698">
    <property type="entry name" value="BLL5892 PROTEIN"/>
    <property type="match status" value="1"/>
</dbReference>
<dbReference type="InterPro" id="IPR003399">
    <property type="entry name" value="Mce/MlaD"/>
</dbReference>
<sequence>MENKSHAFWAGLFAIGLSVAIGLAVFWFNLDRTVRVPYDLVSRSAVTGLTTDAAVRYRGLDVGKVQSLRFDPAHPGQIIIRILVDKHAPMTHSTFGTLALQGVTGLAFVQLDDTGADPRPIASSAKHVAQLPMHAGLLEQLQERGDVLLHELESVATRADAMLSPEVQTQLLTSAASIQHAADAVTELAHAVGPATTQLPATLTQLQRTLASANALVTNLNAPRGPLYSNLERLGSAADRASAAITQMDASLENMSTRVQYETLPRVNELAADVGGAARSIDHAAAVFGSSPRSVLFGVAPAEPGPGEAGFRWPAAPSAAR</sequence>
<feature type="transmembrane region" description="Helical" evidence="1">
    <location>
        <begin position="7"/>
        <end position="28"/>
    </location>
</feature>
<evidence type="ECO:0000313" key="3">
    <source>
        <dbReference type="EMBL" id="PTB21340.1"/>
    </source>
</evidence>
<dbReference type="AlphaFoldDB" id="A0A2T3XXU7"/>
<proteinExistence type="predicted"/>
<comment type="caution">
    <text evidence="3">The sequence shown here is derived from an EMBL/GenBank/DDBJ whole genome shotgun (WGS) entry which is preliminary data.</text>
</comment>
<organism evidence="3 4">
    <name type="scientific">Trinickia symbiotica</name>
    <dbReference type="NCBI Taxonomy" id="863227"/>
    <lineage>
        <taxon>Bacteria</taxon>
        <taxon>Pseudomonadati</taxon>
        <taxon>Pseudomonadota</taxon>
        <taxon>Betaproteobacteria</taxon>
        <taxon>Burkholderiales</taxon>
        <taxon>Burkholderiaceae</taxon>
        <taxon>Trinickia</taxon>
    </lineage>
</organism>
<reference evidence="3 4" key="1">
    <citation type="submission" date="2018-03" db="EMBL/GenBank/DDBJ databases">
        <title>Whole genome analyses suggest that Burkholderia sensu lato contains two further novel genera in the rhizoxinica-symbiotica group Mycetohabitans gen. nov., and Trinickia gen. nov.: implications for the evolution of diazotrophy and nodulation in the Burkholderiaceae.</title>
        <authorList>
            <person name="Estrada De Los Santos P."/>
            <person name="Palmer M."/>
            <person name="Chavez-Ramirez B."/>
            <person name="Steenkamp E.T."/>
            <person name="Hirsch A.M."/>
            <person name="Manyaka P."/>
            <person name="Maluk M."/>
            <person name="Lafos M."/>
            <person name="Crook M."/>
            <person name="Gross E."/>
            <person name="Simon M.F."/>
            <person name="Bueno Dos Reis Junior F."/>
            <person name="Poole P.S."/>
            <person name="Venter S.N."/>
            <person name="James E.K."/>
        </authorList>
    </citation>
    <scope>NUCLEOTIDE SEQUENCE [LARGE SCALE GENOMIC DNA]</scope>
    <source>
        <strain evidence="3 4">JPY-366</strain>
    </source>
</reference>
<keyword evidence="1" id="KW-0812">Transmembrane</keyword>
<dbReference type="Proteomes" id="UP000240638">
    <property type="component" value="Unassembled WGS sequence"/>
</dbReference>
<name>A0A2T3XXU7_9BURK</name>
<dbReference type="Pfam" id="PF02470">
    <property type="entry name" value="MlaD"/>
    <property type="match status" value="1"/>
</dbReference>
<gene>
    <name evidence="3" type="ORF">C9I57_06665</name>
</gene>
<evidence type="ECO:0000256" key="1">
    <source>
        <dbReference type="SAM" id="Phobius"/>
    </source>
</evidence>
<dbReference type="EMBL" id="PYUC01000003">
    <property type="protein sequence ID" value="PTB21340.1"/>
    <property type="molecule type" value="Genomic_DNA"/>
</dbReference>
<feature type="domain" description="Mce/MlaD" evidence="2">
    <location>
        <begin position="44"/>
        <end position="112"/>
    </location>
</feature>
<dbReference type="PANTHER" id="PTHR36698:SF2">
    <property type="entry name" value="MCE_MLAD DOMAIN-CONTAINING PROTEIN"/>
    <property type="match status" value="1"/>
</dbReference>
<keyword evidence="1" id="KW-0472">Membrane</keyword>